<feature type="disulfide bond" description="Redox-active" evidence="3">
    <location>
        <begin position="80"/>
        <end position="84"/>
    </location>
</feature>
<keyword evidence="2" id="KW-0479">Metal-binding</keyword>
<keyword evidence="5" id="KW-1185">Reference proteome</keyword>
<dbReference type="Gene3D" id="3.40.30.10">
    <property type="entry name" value="Glutaredoxin"/>
    <property type="match status" value="1"/>
</dbReference>
<feature type="binding site" evidence="2">
    <location>
        <position position="80"/>
    </location>
    <ligand>
        <name>Cu cation</name>
        <dbReference type="ChEBI" id="CHEBI:23378"/>
    </ligand>
</feature>
<keyword evidence="2" id="KW-0186">Copper</keyword>
<feature type="binding site" evidence="2">
    <location>
        <position position="171"/>
    </location>
    <ligand>
        <name>Cu cation</name>
        <dbReference type="ChEBI" id="CHEBI:23378"/>
    </ligand>
</feature>
<dbReference type="AlphaFoldDB" id="A0AAP6JGY3"/>
<evidence type="ECO:0000256" key="3">
    <source>
        <dbReference type="PIRSR" id="PIRSR603782-2"/>
    </source>
</evidence>
<dbReference type="PANTHER" id="PTHR12151">
    <property type="entry name" value="ELECTRON TRANSPORT PROTIN SCO1/SENC FAMILY MEMBER"/>
    <property type="match status" value="1"/>
</dbReference>
<dbReference type="PANTHER" id="PTHR12151:SF25">
    <property type="entry name" value="LINALOOL DEHYDRATASE_ISOMERASE DOMAIN-CONTAINING PROTEIN"/>
    <property type="match status" value="1"/>
</dbReference>
<proteinExistence type="inferred from homology"/>
<comment type="similarity">
    <text evidence="1">Belongs to the SCO1/2 family.</text>
</comment>
<evidence type="ECO:0000313" key="5">
    <source>
        <dbReference type="Proteomes" id="UP001302316"/>
    </source>
</evidence>
<dbReference type="FunFam" id="3.40.30.10:FF:000013">
    <property type="entry name" value="Blast:Protein SCO1 homolog, mitochondrial"/>
    <property type="match status" value="1"/>
</dbReference>
<dbReference type="InterPro" id="IPR003782">
    <property type="entry name" value="SCO1/SenC"/>
</dbReference>
<dbReference type="InterPro" id="IPR036249">
    <property type="entry name" value="Thioredoxin-like_sf"/>
</dbReference>
<keyword evidence="3" id="KW-1015">Disulfide bond</keyword>
<dbReference type="Proteomes" id="UP001302316">
    <property type="component" value="Unassembled WGS sequence"/>
</dbReference>
<name>A0AAP6JGY3_9GAMM</name>
<comment type="caution">
    <text evidence="4">The sequence shown here is derived from an EMBL/GenBank/DDBJ whole genome shotgun (WGS) entry which is preliminary data.</text>
</comment>
<sequence length="220" mass="24555">MNSIRQILIPLVILCFAAAGATVAWLTSDRPGQQPDTEAVLLEQPRLIPELQLLDHHGTYWSPERLKGQWTLVFFGFTHCPDICPETMVQMNQVHRMVQENGRVMPPSVLFVSVDPARDTPERLAEYVPYFNRNFLGVTGGEAEVVELARSMGVPVSIPDVDPGEDYEVDHGSSLTLVGPDGNIQAFFTAPHQPDQISRDFEAIVRYLGQDLGQQHAQHQ</sequence>
<protein>
    <submittedName>
        <fullName evidence="4">SCO family protein</fullName>
    </submittedName>
</protein>
<dbReference type="GO" id="GO:0046872">
    <property type="term" value="F:metal ion binding"/>
    <property type="evidence" value="ECO:0007669"/>
    <property type="project" value="UniProtKB-KW"/>
</dbReference>
<feature type="binding site" evidence="2">
    <location>
        <position position="84"/>
    </location>
    <ligand>
        <name>Cu cation</name>
        <dbReference type="ChEBI" id="CHEBI:23378"/>
    </ligand>
</feature>
<evidence type="ECO:0000256" key="1">
    <source>
        <dbReference type="ARBA" id="ARBA00010996"/>
    </source>
</evidence>
<dbReference type="Pfam" id="PF02630">
    <property type="entry name" value="SCO1-SenC"/>
    <property type="match status" value="1"/>
</dbReference>
<accession>A0AAP6JGY3</accession>
<dbReference type="SUPFAM" id="SSF52833">
    <property type="entry name" value="Thioredoxin-like"/>
    <property type="match status" value="1"/>
</dbReference>
<gene>
    <name evidence="4" type="ORF">VCB98_01700</name>
</gene>
<dbReference type="EMBL" id="JAYGII010000002">
    <property type="protein sequence ID" value="MEA5444534.1"/>
    <property type="molecule type" value="Genomic_DNA"/>
</dbReference>
<evidence type="ECO:0000313" key="4">
    <source>
        <dbReference type="EMBL" id="MEA5444534.1"/>
    </source>
</evidence>
<dbReference type="RefSeq" id="WP_346049830.1">
    <property type="nucleotide sequence ID" value="NZ_JAYGII010000002.1"/>
</dbReference>
<reference evidence="4 5" key="1">
    <citation type="submission" date="2023-12" db="EMBL/GenBank/DDBJ databases">
        <title>Whole-genome sequencing of halo(alkali)philic microorganisms from hypersaline lakes.</title>
        <authorList>
            <person name="Sorokin D.Y."/>
            <person name="Merkel A.Y."/>
            <person name="Messina E."/>
            <person name="Yakimov M."/>
        </authorList>
    </citation>
    <scope>NUCLEOTIDE SEQUENCE [LARGE SCALE GENOMIC DNA]</scope>
    <source>
        <strain evidence="4 5">AB-CW1</strain>
    </source>
</reference>
<dbReference type="CDD" id="cd02968">
    <property type="entry name" value="SCO"/>
    <property type="match status" value="1"/>
</dbReference>
<evidence type="ECO:0000256" key="2">
    <source>
        <dbReference type="PIRSR" id="PIRSR603782-1"/>
    </source>
</evidence>
<organism evidence="4 5">
    <name type="scientific">Natronospira elongata</name>
    <dbReference type="NCBI Taxonomy" id="3110268"/>
    <lineage>
        <taxon>Bacteria</taxon>
        <taxon>Pseudomonadati</taxon>
        <taxon>Pseudomonadota</taxon>
        <taxon>Gammaproteobacteria</taxon>
        <taxon>Natronospirales</taxon>
        <taxon>Natronospiraceae</taxon>
        <taxon>Natronospira</taxon>
    </lineage>
</organism>